<keyword evidence="3" id="KW-1185">Reference proteome</keyword>
<organism evidence="2 3">
    <name type="scientific">Vallitalea longa</name>
    <dbReference type="NCBI Taxonomy" id="2936439"/>
    <lineage>
        <taxon>Bacteria</taxon>
        <taxon>Bacillati</taxon>
        <taxon>Bacillota</taxon>
        <taxon>Clostridia</taxon>
        <taxon>Lachnospirales</taxon>
        <taxon>Vallitaleaceae</taxon>
        <taxon>Vallitalea</taxon>
    </lineage>
</organism>
<evidence type="ECO:0000256" key="1">
    <source>
        <dbReference type="SAM" id="Phobius"/>
    </source>
</evidence>
<gene>
    <name evidence="2" type="ORF">SH1V18_05370</name>
</gene>
<reference evidence="2" key="1">
    <citation type="submission" date="2022-06" db="EMBL/GenBank/DDBJ databases">
        <title>Vallitalea longa sp. nov., an anaerobic bacterium isolated from marine sediment.</title>
        <authorList>
            <person name="Hirano S."/>
            <person name="Terahara T."/>
            <person name="Mori K."/>
            <person name="Hamada M."/>
            <person name="Matsumoto R."/>
            <person name="Kobayashi T."/>
        </authorList>
    </citation>
    <scope>NUCLEOTIDE SEQUENCE</scope>
    <source>
        <strain evidence="2">SH18-1</strain>
    </source>
</reference>
<feature type="transmembrane region" description="Helical" evidence="1">
    <location>
        <begin position="85"/>
        <end position="110"/>
    </location>
</feature>
<dbReference type="EMBL" id="BRLB01000001">
    <property type="protein sequence ID" value="GKX28057.1"/>
    <property type="molecule type" value="Genomic_DNA"/>
</dbReference>
<keyword evidence="2" id="KW-0645">Protease</keyword>
<dbReference type="GO" id="GO:0005886">
    <property type="term" value="C:plasma membrane"/>
    <property type="evidence" value="ECO:0007669"/>
    <property type="project" value="TreeGrafter"/>
</dbReference>
<dbReference type="Proteomes" id="UP001144256">
    <property type="component" value="Unassembled WGS sequence"/>
</dbReference>
<comment type="caution">
    <text evidence="2">The sequence shown here is derived from an EMBL/GenBank/DDBJ whole genome shotgun (WGS) entry which is preliminary data.</text>
</comment>
<keyword evidence="2" id="KW-0031">Aminopeptidase</keyword>
<keyword evidence="2" id="KW-0378">Hydrolase</keyword>
<keyword evidence="1" id="KW-0812">Transmembrane</keyword>
<dbReference type="AlphaFoldDB" id="A0A9W5Y7D2"/>
<keyword evidence="1" id="KW-1133">Transmembrane helix</keyword>
<dbReference type="PANTHER" id="PTHR34980">
    <property type="entry name" value="INNER MEMBRANE PROTEIN-RELATED-RELATED"/>
    <property type="match status" value="1"/>
</dbReference>
<dbReference type="PANTHER" id="PTHR34980:SF3">
    <property type="entry name" value="BLR8105 PROTEIN"/>
    <property type="match status" value="1"/>
</dbReference>
<keyword evidence="1" id="KW-0472">Membrane</keyword>
<name>A0A9W5Y7D2_9FIRM</name>
<dbReference type="Pfam" id="PF05656">
    <property type="entry name" value="DUF805"/>
    <property type="match status" value="1"/>
</dbReference>
<feature type="transmembrane region" description="Helical" evidence="1">
    <location>
        <begin position="50"/>
        <end position="73"/>
    </location>
</feature>
<evidence type="ECO:0000313" key="2">
    <source>
        <dbReference type="EMBL" id="GKX28057.1"/>
    </source>
</evidence>
<protein>
    <submittedName>
        <fullName evidence="2">Aminopeptidase</fullName>
    </submittedName>
</protein>
<proteinExistence type="predicted"/>
<dbReference type="RefSeq" id="WP_281811978.1">
    <property type="nucleotide sequence ID" value="NZ_BRLB01000001.1"/>
</dbReference>
<dbReference type="GO" id="GO:0004177">
    <property type="term" value="F:aminopeptidase activity"/>
    <property type="evidence" value="ECO:0007669"/>
    <property type="project" value="UniProtKB-KW"/>
</dbReference>
<feature type="transmembrane region" description="Helical" evidence="1">
    <location>
        <begin position="20"/>
        <end position="38"/>
    </location>
</feature>
<evidence type="ECO:0000313" key="3">
    <source>
        <dbReference type="Proteomes" id="UP001144256"/>
    </source>
</evidence>
<accession>A0A9W5Y7D2</accession>
<sequence>MKQLRGMFFNFKGRLNRLRYFLYGLPLSIIIGIAYYITMYNLYFSMRTSTYILIIIYFLVLIICFISGISLTIRRLHDLNLSGWFVLIELLSLIPFVKIIPAIFGLYLLFAPGKNDGNYYGDDPLNYDHYPYE</sequence>
<dbReference type="InterPro" id="IPR008523">
    <property type="entry name" value="DUF805"/>
</dbReference>